<dbReference type="EMBL" id="PTRA01000001">
    <property type="protein sequence ID" value="PQA59137.1"/>
    <property type="molecule type" value="Genomic_DNA"/>
</dbReference>
<comment type="caution">
    <text evidence="1">The sequence shown here is derived from an EMBL/GenBank/DDBJ whole genome shotgun (WGS) entry which is preliminary data.</text>
</comment>
<gene>
    <name evidence="1" type="ORF">C5O19_05640</name>
</gene>
<reference evidence="2" key="1">
    <citation type="submission" date="2018-02" db="EMBL/GenBank/DDBJ databases">
        <title>Genome sequencing of Solimonas sp. HR-BB.</title>
        <authorList>
            <person name="Lee Y."/>
            <person name="Jeon C.O."/>
        </authorList>
    </citation>
    <scope>NUCLEOTIDE SEQUENCE [LARGE SCALE GENOMIC DNA]</scope>
    <source>
        <strain evidence="2">HR-U</strain>
    </source>
</reference>
<keyword evidence="2" id="KW-1185">Reference proteome</keyword>
<dbReference type="Proteomes" id="UP000239590">
    <property type="component" value="Unassembled WGS sequence"/>
</dbReference>
<dbReference type="AlphaFoldDB" id="A0A2S7IN39"/>
<evidence type="ECO:0000313" key="1">
    <source>
        <dbReference type="EMBL" id="PQA59137.1"/>
    </source>
</evidence>
<protein>
    <submittedName>
        <fullName evidence="1">Uncharacterized protein</fullName>
    </submittedName>
</protein>
<sequence>MSLSLVSPHVCKFYNKSTFSMSKELIKLKIKELLSERNSILLPKFLDEPEFKDLATGNQTWYLLTKKGEESNIQILANVSVDCIDAFNELRHSQEIAIGPTTEFFSAIEGYTNRLPIATKIQVYKTPHWMPSLVVKGKHF</sequence>
<evidence type="ECO:0000313" key="2">
    <source>
        <dbReference type="Proteomes" id="UP000239590"/>
    </source>
</evidence>
<name>A0A2S7IN39_9BACT</name>
<organism evidence="1 2">
    <name type="scientific">Siphonobacter curvatus</name>
    <dbReference type="NCBI Taxonomy" id="2094562"/>
    <lineage>
        <taxon>Bacteria</taxon>
        <taxon>Pseudomonadati</taxon>
        <taxon>Bacteroidota</taxon>
        <taxon>Cytophagia</taxon>
        <taxon>Cytophagales</taxon>
        <taxon>Cytophagaceae</taxon>
        <taxon>Siphonobacter</taxon>
    </lineage>
</organism>
<accession>A0A2S7IN39</accession>
<proteinExistence type="predicted"/>